<feature type="domain" description="PIN" evidence="5">
    <location>
        <begin position="11"/>
        <end position="141"/>
    </location>
</feature>
<keyword evidence="7" id="KW-1185">Reference proteome</keyword>
<dbReference type="Gene3D" id="3.40.50.1010">
    <property type="entry name" value="5'-nuclease"/>
    <property type="match status" value="1"/>
</dbReference>
<dbReference type="Pfam" id="PF13638">
    <property type="entry name" value="PIN_4"/>
    <property type="match status" value="1"/>
</dbReference>
<dbReference type="Gene3D" id="3.40.50.300">
    <property type="entry name" value="P-loop containing nucleotide triphosphate hydrolases"/>
    <property type="match status" value="1"/>
</dbReference>
<evidence type="ECO:0000256" key="3">
    <source>
        <dbReference type="ARBA" id="ARBA00022840"/>
    </source>
</evidence>
<reference evidence="6 7" key="1">
    <citation type="submission" date="2022-01" db="EMBL/GenBank/DDBJ databases">
        <title>Mariniradius saccharolyticus sp. nov., isolated from sediment of a river.</title>
        <authorList>
            <person name="Liu H."/>
        </authorList>
    </citation>
    <scope>NUCLEOTIDE SEQUENCE [LARGE SCALE GENOMIC DNA]</scope>
    <source>
        <strain evidence="6 7">RY-2</strain>
    </source>
</reference>
<keyword evidence="2" id="KW-0547">Nucleotide-binding</keyword>
<proteinExistence type="inferred from homology"/>
<gene>
    <name evidence="6" type="ORF">L0U89_00470</name>
</gene>
<evidence type="ECO:0000313" key="6">
    <source>
        <dbReference type="EMBL" id="MCF1749526.1"/>
    </source>
</evidence>
<dbReference type="InterPro" id="IPR003714">
    <property type="entry name" value="PhoH"/>
</dbReference>
<dbReference type="SUPFAM" id="SSF88723">
    <property type="entry name" value="PIN domain-like"/>
    <property type="match status" value="1"/>
</dbReference>
<dbReference type="SUPFAM" id="SSF52540">
    <property type="entry name" value="P-loop containing nucleoside triphosphate hydrolases"/>
    <property type="match status" value="1"/>
</dbReference>
<comment type="similarity">
    <text evidence="4">In the N-terminal section; belongs to the PINc/VapC protein family.</text>
</comment>
<dbReference type="CDD" id="cd09883">
    <property type="entry name" value="PIN_VapC_PhoHL-ATPase"/>
    <property type="match status" value="1"/>
</dbReference>
<evidence type="ECO:0000313" key="7">
    <source>
        <dbReference type="Proteomes" id="UP001201449"/>
    </source>
</evidence>
<dbReference type="InterPro" id="IPR027417">
    <property type="entry name" value="P-loop_NTPase"/>
</dbReference>
<organism evidence="6 7">
    <name type="scientific">Mariniradius sediminis</name>
    <dbReference type="NCBI Taxonomy" id="2909237"/>
    <lineage>
        <taxon>Bacteria</taxon>
        <taxon>Pseudomonadati</taxon>
        <taxon>Bacteroidota</taxon>
        <taxon>Cytophagia</taxon>
        <taxon>Cytophagales</taxon>
        <taxon>Cyclobacteriaceae</taxon>
        <taxon>Mariniradius</taxon>
    </lineage>
</organism>
<sequence length="448" mass="51462">MPRAKSDKDRKIFVLDTSVILYAHNSIMNFAEHDVVIPITVLEELDQFKKGNDTKNFEAREFIRLLDTLSKDQMIHHWTPLNGKTRGFFKVLMNPENSMNANVIFGEEKNDHKILNAALHLKQTEKDRRVILVSKDINLRLKAKSLDIHAEDYETGKIKNLEELENTGKYVLEGIGQEVINQIYEYNSVEAKHVLGTRKRKANAYYILKSEKNSVLAYYNAEDNTMERVDKKLAYNIKPKNAEQTFAMHAILNPRVKLVSIQGVAGTGKTLLALAGALEQRRDYKQIFLARPIVPLSNKDIGYLPGDIKSKLNPYMEPLWDNLKFIQNQFKESDKEYQKITEMVNQEKLVIQPLAYIRGRSLSNIFFIVDEAQNLTPHEIKTIISRAGENTKIIFTGDIFQIDTPYLDSQSNGLSYLIDRVKDHPLYAHIKLEKGERSELANLANDLL</sequence>
<dbReference type="InterPro" id="IPR002716">
    <property type="entry name" value="PIN_dom"/>
</dbReference>
<dbReference type="Proteomes" id="UP001201449">
    <property type="component" value="Unassembled WGS sequence"/>
</dbReference>
<evidence type="ECO:0000256" key="2">
    <source>
        <dbReference type="ARBA" id="ARBA00022741"/>
    </source>
</evidence>
<dbReference type="Pfam" id="PF02562">
    <property type="entry name" value="PhoH"/>
    <property type="match status" value="1"/>
</dbReference>
<evidence type="ECO:0000256" key="1">
    <source>
        <dbReference type="ARBA" id="ARBA00010393"/>
    </source>
</evidence>
<dbReference type="InterPro" id="IPR051451">
    <property type="entry name" value="PhoH2-like"/>
</dbReference>
<name>A0ABS9BQV1_9BACT</name>
<comment type="similarity">
    <text evidence="1">Belongs to the PhoH family.</text>
</comment>
<dbReference type="InterPro" id="IPR029060">
    <property type="entry name" value="PIN-like_dom_sf"/>
</dbReference>
<dbReference type="PANTHER" id="PTHR30473:SF2">
    <property type="entry name" value="PIN DOMAIN-CONTAINING PROTEIN"/>
    <property type="match status" value="1"/>
</dbReference>
<comment type="caution">
    <text evidence="6">The sequence shown here is derived from an EMBL/GenBank/DDBJ whole genome shotgun (WGS) entry which is preliminary data.</text>
</comment>
<protein>
    <submittedName>
        <fullName evidence="6">PhoH family protein</fullName>
    </submittedName>
</protein>
<accession>A0ABS9BQV1</accession>
<keyword evidence="3" id="KW-0067">ATP-binding</keyword>
<dbReference type="PANTHER" id="PTHR30473">
    <property type="entry name" value="PROTEIN PHOH"/>
    <property type="match status" value="1"/>
</dbReference>
<dbReference type="EMBL" id="JAKEVZ010000001">
    <property type="protein sequence ID" value="MCF1749526.1"/>
    <property type="molecule type" value="Genomic_DNA"/>
</dbReference>
<evidence type="ECO:0000256" key="4">
    <source>
        <dbReference type="ARBA" id="ARBA00046345"/>
    </source>
</evidence>
<dbReference type="RefSeq" id="WP_234859727.1">
    <property type="nucleotide sequence ID" value="NZ_JAKEVZ010000001.1"/>
</dbReference>
<evidence type="ECO:0000259" key="5">
    <source>
        <dbReference type="SMART" id="SM00670"/>
    </source>
</evidence>
<dbReference type="SMART" id="SM00670">
    <property type="entry name" value="PINc"/>
    <property type="match status" value="1"/>
</dbReference>